<proteinExistence type="predicted"/>
<sequence length="128" mass="14189">MQYMDKLTVVLVEPPGDEAASVTLRSATGEVVAFCWPCDLHAGDRIDNRLSTLEADVRASYCSDWPEDEREALSTEWIERTGPHAYRGRGRVVDQAQGLVEVNGFIIEMNVPGGAYVDFSITRLDVGR</sequence>
<evidence type="ECO:0000313" key="1">
    <source>
        <dbReference type="EMBL" id="OBV37419.1"/>
    </source>
</evidence>
<dbReference type="Proteomes" id="UP000092713">
    <property type="component" value="Unassembled WGS sequence"/>
</dbReference>
<dbReference type="EMBL" id="LOCQ01000060">
    <property type="protein sequence ID" value="OBV37419.1"/>
    <property type="molecule type" value="Genomic_DNA"/>
</dbReference>
<protein>
    <submittedName>
        <fullName evidence="1">Uncharacterized protein</fullName>
    </submittedName>
</protein>
<evidence type="ECO:0000313" key="2">
    <source>
        <dbReference type="Proteomes" id="UP000092713"/>
    </source>
</evidence>
<accession>A0A1A7BXF2</accession>
<gene>
    <name evidence="1" type="ORF">ASR47_100379</name>
</gene>
<dbReference type="AlphaFoldDB" id="A0A1A7BXF2"/>
<organism evidence="1 2">
    <name type="scientific">Janthinobacterium psychrotolerans</name>
    <dbReference type="NCBI Taxonomy" id="1747903"/>
    <lineage>
        <taxon>Bacteria</taxon>
        <taxon>Pseudomonadati</taxon>
        <taxon>Pseudomonadota</taxon>
        <taxon>Betaproteobacteria</taxon>
        <taxon>Burkholderiales</taxon>
        <taxon>Oxalobacteraceae</taxon>
        <taxon>Janthinobacterium</taxon>
    </lineage>
</organism>
<dbReference type="STRING" id="1747903.ASR47_100379"/>
<keyword evidence="2" id="KW-1185">Reference proteome</keyword>
<comment type="caution">
    <text evidence="1">The sequence shown here is derived from an EMBL/GenBank/DDBJ whole genome shotgun (WGS) entry which is preliminary data.</text>
</comment>
<name>A0A1A7BXF2_9BURK</name>
<reference evidence="1 2" key="1">
    <citation type="submission" date="2016-04" db="EMBL/GenBank/DDBJ databases">
        <title>Draft genome sequence of Janthinobacterium psychrotolerans sp. nov., isolated from freshwater sediments in Denmark.</title>
        <authorList>
            <person name="Gong X."/>
            <person name="Skrivergaard S."/>
            <person name="Korsgaard B.S."/>
            <person name="Schreiber L."/>
            <person name="Marshall I.P."/>
            <person name="Finster K."/>
            <person name="Schramm A."/>
        </authorList>
    </citation>
    <scope>NUCLEOTIDE SEQUENCE [LARGE SCALE GENOMIC DNA]</scope>
    <source>
        <strain evidence="1 2">S3-2</strain>
    </source>
</reference>